<keyword evidence="14" id="KW-1185">Reference proteome</keyword>
<dbReference type="InterPro" id="IPR004565">
    <property type="entry name" value="OM_lipoprot_LolB"/>
</dbReference>
<comment type="caution">
    <text evidence="13">The sequence shown here is derived from an EMBL/GenBank/DDBJ whole genome shotgun (WGS) entry which is preliminary data.</text>
</comment>
<keyword evidence="8" id="KW-0472">Membrane</keyword>
<keyword evidence="11" id="KW-0998">Cell outer membrane</keyword>
<dbReference type="SUPFAM" id="SSF89392">
    <property type="entry name" value="Prokaryotic lipoproteins and lipoprotein localization factors"/>
    <property type="match status" value="1"/>
</dbReference>
<dbReference type="GO" id="GO:0015031">
    <property type="term" value="P:protein transport"/>
    <property type="evidence" value="ECO:0007669"/>
    <property type="project" value="UniProtKB-KW"/>
</dbReference>
<dbReference type="Pfam" id="PF03550">
    <property type="entry name" value="LolB"/>
    <property type="match status" value="1"/>
</dbReference>
<keyword evidence="6" id="KW-0732">Signal</keyword>
<evidence type="ECO:0000256" key="10">
    <source>
        <dbReference type="ARBA" id="ARBA00023186"/>
    </source>
</evidence>
<dbReference type="CDD" id="cd16326">
    <property type="entry name" value="LolB"/>
    <property type="match status" value="1"/>
</dbReference>
<reference evidence="13 14" key="1">
    <citation type="submission" date="2019-03" db="EMBL/GenBank/DDBJ databases">
        <title>Paraburkholderia sp. 4M-K11, isolated from subtropical forest soil.</title>
        <authorList>
            <person name="Gao Z.-H."/>
            <person name="Qiu L.-H."/>
        </authorList>
    </citation>
    <scope>NUCLEOTIDE SEQUENCE [LARGE SCALE GENOMIC DNA]</scope>
    <source>
        <strain evidence="13 14">4M-K11</strain>
    </source>
</reference>
<evidence type="ECO:0000256" key="7">
    <source>
        <dbReference type="ARBA" id="ARBA00022927"/>
    </source>
</evidence>
<dbReference type="RefSeq" id="WP_133196132.1">
    <property type="nucleotide sequence ID" value="NZ_JBHUCW010000018.1"/>
</dbReference>
<keyword evidence="9" id="KW-0564">Palmitate</keyword>
<accession>A0A4R5M7R3</accession>
<evidence type="ECO:0000313" key="14">
    <source>
        <dbReference type="Proteomes" id="UP000295722"/>
    </source>
</evidence>
<organism evidence="13 14">
    <name type="scientific">Paraburkholderia silviterrae</name>
    <dbReference type="NCBI Taxonomy" id="2528715"/>
    <lineage>
        <taxon>Bacteria</taxon>
        <taxon>Pseudomonadati</taxon>
        <taxon>Pseudomonadota</taxon>
        <taxon>Betaproteobacteria</taxon>
        <taxon>Burkholderiales</taxon>
        <taxon>Burkholderiaceae</taxon>
        <taxon>Paraburkholderia</taxon>
    </lineage>
</organism>
<dbReference type="OrthoDB" id="9797618at2"/>
<comment type="subunit">
    <text evidence="3">Monomer.</text>
</comment>
<evidence type="ECO:0000256" key="5">
    <source>
        <dbReference type="ARBA" id="ARBA00022448"/>
    </source>
</evidence>
<dbReference type="EMBL" id="SMRP01000008">
    <property type="protein sequence ID" value="TDG22302.1"/>
    <property type="molecule type" value="Genomic_DNA"/>
</dbReference>
<dbReference type="AlphaFoldDB" id="A0A4R5M7R3"/>
<evidence type="ECO:0000256" key="12">
    <source>
        <dbReference type="ARBA" id="ARBA00023288"/>
    </source>
</evidence>
<keyword evidence="12 13" id="KW-0449">Lipoprotein</keyword>
<evidence type="ECO:0000256" key="1">
    <source>
        <dbReference type="ARBA" id="ARBA00004459"/>
    </source>
</evidence>
<dbReference type="Proteomes" id="UP000295722">
    <property type="component" value="Unassembled WGS sequence"/>
</dbReference>
<keyword evidence="10" id="KW-0143">Chaperone</keyword>
<keyword evidence="7" id="KW-0653">Protein transport</keyword>
<dbReference type="NCBIfam" id="TIGR00548">
    <property type="entry name" value="lolB"/>
    <property type="match status" value="1"/>
</dbReference>
<sequence length="231" mass="24942">MAEFPLHRRPAATAAVFASSVSRRIAGGVIRRPALGVAAAALLTGLITLGGCATQLPHEPSTARATTSLTAQTSRAYHGRFAVQYNDQNGQQRNAYGNFDWRETDSTVTLELLNPLGQTLAVVTSSPAEAMLELPNKQPLTADNVSTLMQQALGFALPVEGLRYWLQPSVAPTSRAQTTPDPKDPQRLAQIQQDGWTIDYLAYADAPATGVKRVNLTREDPPLQIKLVLDQ</sequence>
<comment type="subcellular location">
    <subcellularLocation>
        <location evidence="1">Cell outer membrane</location>
        <topology evidence="1">Lipid-anchor</topology>
    </subcellularLocation>
</comment>
<comment type="similarity">
    <text evidence="2">Belongs to the LolB family.</text>
</comment>
<dbReference type="InterPro" id="IPR029046">
    <property type="entry name" value="LolA/LolB/LppX"/>
</dbReference>
<name>A0A4R5M7R3_9BURK</name>
<protein>
    <recommendedName>
        <fullName evidence="4">Outer-membrane lipoprotein LolB</fullName>
    </recommendedName>
</protein>
<proteinExistence type="inferred from homology"/>
<dbReference type="Gene3D" id="2.50.20.10">
    <property type="entry name" value="Lipoprotein localisation LolA/LolB/LppX"/>
    <property type="match status" value="1"/>
</dbReference>
<evidence type="ECO:0000313" key="13">
    <source>
        <dbReference type="EMBL" id="TDG22302.1"/>
    </source>
</evidence>
<dbReference type="GO" id="GO:0009279">
    <property type="term" value="C:cell outer membrane"/>
    <property type="evidence" value="ECO:0007669"/>
    <property type="project" value="UniProtKB-SubCell"/>
</dbReference>
<evidence type="ECO:0000256" key="9">
    <source>
        <dbReference type="ARBA" id="ARBA00023139"/>
    </source>
</evidence>
<evidence type="ECO:0000256" key="3">
    <source>
        <dbReference type="ARBA" id="ARBA00011245"/>
    </source>
</evidence>
<keyword evidence="5" id="KW-0813">Transport</keyword>
<evidence type="ECO:0000256" key="8">
    <source>
        <dbReference type="ARBA" id="ARBA00023136"/>
    </source>
</evidence>
<evidence type="ECO:0000256" key="11">
    <source>
        <dbReference type="ARBA" id="ARBA00023237"/>
    </source>
</evidence>
<evidence type="ECO:0000256" key="2">
    <source>
        <dbReference type="ARBA" id="ARBA00009696"/>
    </source>
</evidence>
<evidence type="ECO:0000256" key="4">
    <source>
        <dbReference type="ARBA" id="ARBA00016202"/>
    </source>
</evidence>
<evidence type="ECO:0000256" key="6">
    <source>
        <dbReference type="ARBA" id="ARBA00022729"/>
    </source>
</evidence>
<gene>
    <name evidence="13" type="primary">lolB</name>
    <name evidence="13" type="ORF">EYW47_17655</name>
</gene>